<organism evidence="1 2">
    <name type="scientific">Neobacillus vireti LMG 21834</name>
    <dbReference type="NCBI Taxonomy" id="1131730"/>
    <lineage>
        <taxon>Bacteria</taxon>
        <taxon>Bacillati</taxon>
        <taxon>Bacillota</taxon>
        <taxon>Bacilli</taxon>
        <taxon>Bacillales</taxon>
        <taxon>Bacillaceae</taxon>
        <taxon>Neobacillus</taxon>
    </lineage>
</organism>
<keyword evidence="2" id="KW-1185">Reference proteome</keyword>
<comment type="caution">
    <text evidence="1">The sequence shown here is derived from an EMBL/GenBank/DDBJ whole genome shotgun (WGS) entry which is preliminary data.</text>
</comment>
<sequence length="112" mass="13083">MKIRDRGKIKWQPASFMPEGFAMTREMFKDQQRLAKPLIDEYEKEEFDQRIAYAMAYHLAVNLSVWDDGFTEQITGNVHYIDPLTKHLCVEVKPGEFERLAFDKIVGVTVVD</sequence>
<dbReference type="InterPro" id="IPR014962">
    <property type="entry name" value="YolD"/>
</dbReference>
<dbReference type="RefSeq" id="WP_024029242.1">
    <property type="nucleotide sequence ID" value="NZ_ALAN01000084.1"/>
</dbReference>
<dbReference type="Pfam" id="PF08863">
    <property type="entry name" value="YolD"/>
    <property type="match status" value="1"/>
</dbReference>
<name>A0AB94ILF8_9BACI</name>
<dbReference type="PANTHER" id="PTHR40051:SF1">
    <property type="entry name" value="YOLD-LIKE FAMILY PROTEIN"/>
    <property type="match status" value="1"/>
</dbReference>
<dbReference type="Proteomes" id="UP000018877">
    <property type="component" value="Unassembled WGS sequence"/>
</dbReference>
<proteinExistence type="predicted"/>
<reference evidence="1 2" key="1">
    <citation type="journal article" date="2014" name="Environ. Microbiol.">
        <title>The nitrate-ammonifying and nosZ-carrying bacterium Bacillus vireti is a potent source and sink for nitric and nitrous oxide under high nitrate conditions.</title>
        <authorList>
            <person name="Mania D."/>
            <person name="Heylen K."/>
            <person name="van Spanning R.J."/>
            <person name="Frostegard A."/>
        </authorList>
    </citation>
    <scope>NUCLEOTIDE SEQUENCE [LARGE SCALE GENOMIC DNA]</scope>
    <source>
        <strain evidence="1 2">LMG 21834</strain>
    </source>
</reference>
<evidence type="ECO:0000313" key="2">
    <source>
        <dbReference type="Proteomes" id="UP000018877"/>
    </source>
</evidence>
<evidence type="ECO:0000313" key="1">
    <source>
        <dbReference type="EMBL" id="ETI67867.1"/>
    </source>
</evidence>
<protein>
    <submittedName>
        <fullName evidence="1">YolD-like protein</fullName>
    </submittedName>
</protein>
<accession>A0AB94ILF8</accession>
<dbReference type="EMBL" id="ALAN01000084">
    <property type="protein sequence ID" value="ETI67867.1"/>
    <property type="molecule type" value="Genomic_DNA"/>
</dbReference>
<gene>
    <name evidence="1" type="ORF">BAVI_15301</name>
</gene>
<dbReference type="AlphaFoldDB" id="A0AB94ILF8"/>
<dbReference type="PANTHER" id="PTHR40051">
    <property type="entry name" value="IG HYPOTHETICAL 15966"/>
    <property type="match status" value="1"/>
</dbReference>